<feature type="compositionally biased region" description="Polar residues" evidence="1">
    <location>
        <begin position="1"/>
        <end position="11"/>
    </location>
</feature>
<protein>
    <submittedName>
        <fullName evidence="2">Uncharacterized protein</fullName>
    </submittedName>
</protein>
<accession>A0A2N1N9U8</accession>
<feature type="compositionally biased region" description="Low complexity" evidence="1">
    <location>
        <begin position="93"/>
        <end position="164"/>
    </location>
</feature>
<feature type="region of interest" description="Disordered" evidence="1">
    <location>
        <begin position="1"/>
        <end position="26"/>
    </location>
</feature>
<feature type="compositionally biased region" description="Polar residues" evidence="1">
    <location>
        <begin position="50"/>
        <end position="67"/>
    </location>
</feature>
<reference evidence="2 3" key="1">
    <citation type="submission" date="2016-04" db="EMBL/GenBank/DDBJ databases">
        <title>Genome analyses suggest a sexual origin of heterokaryosis in a supposedly ancient asexual fungus.</title>
        <authorList>
            <person name="Ropars J."/>
            <person name="Sedzielewska K."/>
            <person name="Noel J."/>
            <person name="Charron P."/>
            <person name="Farinelli L."/>
            <person name="Marton T."/>
            <person name="Kruger M."/>
            <person name="Pelin A."/>
            <person name="Brachmann A."/>
            <person name="Corradi N."/>
        </authorList>
    </citation>
    <scope>NUCLEOTIDE SEQUENCE [LARGE SCALE GENOMIC DNA]</scope>
    <source>
        <strain evidence="2 3">C2</strain>
    </source>
</reference>
<feature type="region of interest" description="Disordered" evidence="1">
    <location>
        <begin position="50"/>
        <end position="187"/>
    </location>
</feature>
<sequence length="224" mass="24615">MCQVNDWTQSSNNNNNNNNYNNNHNNITVLNGETRLNSRLNNRLCGNFLNSQSGNGTNLLNISNPSRITKRQPIKQQQQQQPFKRTKLFKSGINTFIPSTTTTTSSSSSPSSSSSSPSPSSSSITTTNTTSNGNIIMNNNDTTISSSPSSSSSIMPNLSLNSLPENFNLSSSPIPPPSTSSTEDFSSNQFSTLDYPCDHKIYNNQNLYTLDNQNSTQQQQQQQQ</sequence>
<comment type="caution">
    <text evidence="2">The sequence shown here is derived from an EMBL/GenBank/DDBJ whole genome shotgun (WGS) entry which is preliminary data.</text>
</comment>
<organism evidence="2 3">
    <name type="scientific">Rhizophagus irregularis</name>
    <dbReference type="NCBI Taxonomy" id="588596"/>
    <lineage>
        <taxon>Eukaryota</taxon>
        <taxon>Fungi</taxon>
        <taxon>Fungi incertae sedis</taxon>
        <taxon>Mucoromycota</taxon>
        <taxon>Glomeromycotina</taxon>
        <taxon>Glomeromycetes</taxon>
        <taxon>Glomerales</taxon>
        <taxon>Glomeraceae</taxon>
        <taxon>Rhizophagus</taxon>
    </lineage>
</organism>
<dbReference type="VEuPathDB" id="FungiDB:RhiirA1_444180"/>
<dbReference type="Proteomes" id="UP000233469">
    <property type="component" value="Unassembled WGS sequence"/>
</dbReference>
<dbReference type="AlphaFoldDB" id="A0A2N1N9U8"/>
<gene>
    <name evidence="2" type="ORF">RhiirC2_746101</name>
</gene>
<evidence type="ECO:0000313" key="2">
    <source>
        <dbReference type="EMBL" id="PKK70619.1"/>
    </source>
</evidence>
<reference evidence="2 3" key="2">
    <citation type="submission" date="2017-10" db="EMBL/GenBank/DDBJ databases">
        <title>Extensive intraspecific genome diversity in a model arbuscular mycorrhizal fungus.</title>
        <authorList>
            <person name="Chen E.C.H."/>
            <person name="Morin E."/>
            <person name="Baudet D."/>
            <person name="Noel J."/>
            <person name="Ndikumana S."/>
            <person name="Charron P."/>
            <person name="St-Onge C."/>
            <person name="Giorgi J."/>
            <person name="Grigoriev I.V."/>
            <person name="Roux C."/>
            <person name="Martin F.M."/>
            <person name="Corradi N."/>
        </authorList>
    </citation>
    <scope>NUCLEOTIDE SEQUENCE [LARGE SCALE GENOMIC DNA]</scope>
    <source>
        <strain evidence="2 3">C2</strain>
    </source>
</reference>
<proteinExistence type="predicted"/>
<dbReference type="VEuPathDB" id="FungiDB:FUN_025418"/>
<name>A0A2N1N9U8_9GLOM</name>
<feature type="compositionally biased region" description="Low complexity" evidence="1">
    <location>
        <begin position="74"/>
        <end position="83"/>
    </location>
</feature>
<feature type="compositionally biased region" description="Low complexity" evidence="1">
    <location>
        <begin position="12"/>
        <end position="26"/>
    </location>
</feature>
<feature type="non-terminal residue" evidence="2">
    <location>
        <position position="224"/>
    </location>
</feature>
<evidence type="ECO:0000313" key="3">
    <source>
        <dbReference type="Proteomes" id="UP000233469"/>
    </source>
</evidence>
<dbReference type="VEuPathDB" id="FungiDB:RhiirFUN_024791"/>
<evidence type="ECO:0000256" key="1">
    <source>
        <dbReference type="SAM" id="MobiDB-lite"/>
    </source>
</evidence>
<dbReference type="EMBL" id="LLXL01000596">
    <property type="protein sequence ID" value="PKK70619.1"/>
    <property type="molecule type" value="Genomic_DNA"/>
</dbReference>